<name>A0A2A4HYB4_9SPHN</name>
<organism evidence="2 3">
    <name type="scientific">Sphingomonas ginsenosidimutans</name>
    <dbReference type="NCBI Taxonomy" id="862134"/>
    <lineage>
        <taxon>Bacteria</taxon>
        <taxon>Pseudomonadati</taxon>
        <taxon>Pseudomonadota</taxon>
        <taxon>Alphaproteobacteria</taxon>
        <taxon>Sphingomonadales</taxon>
        <taxon>Sphingomonadaceae</taxon>
        <taxon>Sphingomonas</taxon>
    </lineage>
</organism>
<evidence type="ECO:0008006" key="4">
    <source>
        <dbReference type="Google" id="ProtNLM"/>
    </source>
</evidence>
<dbReference type="RefSeq" id="WP_096612400.1">
    <property type="nucleotide sequence ID" value="NZ_NWVD01000004.1"/>
</dbReference>
<comment type="caution">
    <text evidence="2">The sequence shown here is derived from an EMBL/GenBank/DDBJ whole genome shotgun (WGS) entry which is preliminary data.</text>
</comment>
<dbReference type="AlphaFoldDB" id="A0A2A4HYB4"/>
<feature type="region of interest" description="Disordered" evidence="1">
    <location>
        <begin position="1"/>
        <end position="35"/>
    </location>
</feature>
<feature type="compositionally biased region" description="Basic and acidic residues" evidence="1">
    <location>
        <begin position="23"/>
        <end position="35"/>
    </location>
</feature>
<evidence type="ECO:0000256" key="1">
    <source>
        <dbReference type="SAM" id="MobiDB-lite"/>
    </source>
</evidence>
<keyword evidence="3" id="KW-1185">Reference proteome</keyword>
<evidence type="ECO:0000313" key="2">
    <source>
        <dbReference type="EMBL" id="PCG08675.1"/>
    </source>
</evidence>
<evidence type="ECO:0000313" key="3">
    <source>
        <dbReference type="Proteomes" id="UP000218784"/>
    </source>
</evidence>
<feature type="region of interest" description="Disordered" evidence="1">
    <location>
        <begin position="232"/>
        <end position="252"/>
    </location>
</feature>
<dbReference type="EMBL" id="NWVD01000004">
    <property type="protein sequence ID" value="PCG08675.1"/>
    <property type="molecule type" value="Genomic_DNA"/>
</dbReference>
<feature type="compositionally biased region" description="Polar residues" evidence="1">
    <location>
        <begin position="236"/>
        <end position="252"/>
    </location>
</feature>
<protein>
    <recommendedName>
        <fullName evidence="4">Replication protein A</fullName>
    </recommendedName>
</protein>
<gene>
    <name evidence="2" type="ORF">COA17_10990</name>
</gene>
<dbReference type="Proteomes" id="UP000218784">
    <property type="component" value="Unassembled WGS sequence"/>
</dbReference>
<sequence>MTAASMQRQAQQLTRGLAAQLSGRRERGADRKVRRNSYDVDDRRAQVFRPIGDGSAEDALGVIDSLVRVVSDWDDEERRTGGTRPLGLHGIRVLETLLGRRGTIGIDFRSGRIEPAIDTIARVARLSRTTVIRALAKLKALKILDWVRRTQKTDRGGLFAPQREQVSNAYFLTPEGLPKRVAQRLRDLIAKRRRQRANRTTTVTEAKAPAPQPMNAEMVDALARLGAGIAARDAGQSASPPYGQYQSSGVKG</sequence>
<reference evidence="2 3" key="1">
    <citation type="submission" date="2017-09" db="EMBL/GenBank/DDBJ databases">
        <title>Sphingomonas ginsenosidimutans KACC 14949, whole genome shotgun sequence.</title>
        <authorList>
            <person name="Feng G."/>
            <person name="Zhu H."/>
        </authorList>
    </citation>
    <scope>NUCLEOTIDE SEQUENCE [LARGE SCALE GENOMIC DNA]</scope>
    <source>
        <strain evidence="2 3">KACC 14949</strain>
    </source>
</reference>
<accession>A0A2A4HYB4</accession>
<proteinExistence type="predicted"/>
<feature type="compositionally biased region" description="Polar residues" evidence="1">
    <location>
        <begin position="1"/>
        <end position="14"/>
    </location>
</feature>